<dbReference type="SUPFAM" id="SSF52058">
    <property type="entry name" value="L domain-like"/>
    <property type="match status" value="1"/>
</dbReference>
<dbReference type="PRINTS" id="PR00364">
    <property type="entry name" value="DISEASERSIST"/>
</dbReference>
<dbReference type="GO" id="GO:0006952">
    <property type="term" value="P:defense response"/>
    <property type="evidence" value="ECO:0007669"/>
    <property type="project" value="UniProtKB-KW"/>
</dbReference>
<dbReference type="Gene3D" id="3.80.10.10">
    <property type="entry name" value="Ribonuclease Inhibitor"/>
    <property type="match status" value="2"/>
</dbReference>
<reference evidence="4" key="2">
    <citation type="submission" date="2023-02" db="EMBL/GenBank/DDBJ databases">
        <authorList>
            <person name="Swenson N.G."/>
            <person name="Wegrzyn J.L."/>
            <person name="Mcevoy S.L."/>
        </authorList>
    </citation>
    <scope>NUCLEOTIDE SEQUENCE</scope>
    <source>
        <strain evidence="4">91603</strain>
        <tissue evidence="4">Leaf</tissue>
    </source>
</reference>
<sequence length="754" mass="86146">MSQIQRSNRTWERRKENIINWLKKAELSKIVLVGDAGMGKTWMAREIIDHEELWYETLWVYVTEKYDINLFCKDIARQLSLSSITEEWEHEEENSDKKNQNFKKMSPSSIAEKESEGGNSNKKIENFKRLSSSLIAGQEREREEENSDQKNQNIKKMSEWGYEKIIEWGYEAQEETAESLKKKIQEKMGEIIEVACSGEPKYFILVLDDERNNLSNNDLHKDLSVEWLPSEFHNRLKIIITTRELGGCNTEQTSKVIEFKPLLPEECLLLLQDCVDTKVSDIQRFKELGQAIAKKSEGIPAAIIVIAKALNHIARHDESNLENAILKAADYEKISQVINPLFYCAFDMITSSVTKNCFWHSMHLFRSYGGVHYNELITHWIMEGYFDPFDHIEEAYQKGHGVLMELIDRALLKIQENNIVEMERAALNKIESCLLGFSGTAAVRLFSVFKDNESLGRVTWMDGMIKTLCNPRNWEKNTTLLIDGSRLCREVHQTFFDSIKGLEVLAVFNGRCKSLALSVSKMEKLLVLVLRSCDLLDDITHINKLKTLKVLEISGDSRLMSIPDKLFDGMTNLQSLNLSRLDISGASSLKSMPTNLFDGIINLQSLNLSGLQMETLPSFSKLSELRVLILRGCSRLEKLQSLRGLGKLQILDLSESIMFKSFSDESIKHLEQLRILDLSKTSISCAKISFWLRINIAFRCNTLKGCSRWIFGTTDTLTAGNFTKLVIDGAYDGARLSCTDQAVVNGLDITFLWK</sequence>
<dbReference type="Proteomes" id="UP001064489">
    <property type="component" value="Chromosome 3"/>
</dbReference>
<keyword evidence="1" id="KW-0611">Plant defense</keyword>
<evidence type="ECO:0000313" key="4">
    <source>
        <dbReference type="EMBL" id="KAI9186708.1"/>
    </source>
</evidence>
<reference evidence="4" key="1">
    <citation type="journal article" date="2022" name="Plant J.">
        <title>Strategies of tolerance reflected in two North American maple genomes.</title>
        <authorList>
            <person name="McEvoy S.L."/>
            <person name="Sezen U.U."/>
            <person name="Trouern-Trend A."/>
            <person name="McMahon S.M."/>
            <person name="Schaberg P.G."/>
            <person name="Yang J."/>
            <person name="Wegrzyn J.L."/>
            <person name="Swenson N.G."/>
        </authorList>
    </citation>
    <scope>NUCLEOTIDE SEQUENCE</scope>
    <source>
        <strain evidence="4">91603</strain>
    </source>
</reference>
<dbReference type="InterPro" id="IPR032675">
    <property type="entry name" value="LRR_dom_sf"/>
</dbReference>
<name>A0AAD5NXW3_ACENE</name>
<dbReference type="Pfam" id="PF00931">
    <property type="entry name" value="NB-ARC"/>
    <property type="match status" value="1"/>
</dbReference>
<keyword evidence="5" id="KW-1185">Reference proteome</keyword>
<dbReference type="InterPro" id="IPR002182">
    <property type="entry name" value="NB-ARC"/>
</dbReference>
<feature type="region of interest" description="Disordered" evidence="2">
    <location>
        <begin position="88"/>
        <end position="122"/>
    </location>
</feature>
<gene>
    <name evidence="4" type="ORF">LWI28_020017</name>
</gene>
<dbReference type="SUPFAM" id="SSF52540">
    <property type="entry name" value="P-loop containing nucleoside triphosphate hydrolases"/>
    <property type="match status" value="1"/>
</dbReference>
<dbReference type="PANTHER" id="PTHR36766">
    <property type="entry name" value="PLANT BROAD-SPECTRUM MILDEW RESISTANCE PROTEIN RPW8"/>
    <property type="match status" value="1"/>
</dbReference>
<dbReference type="InterPro" id="IPR042197">
    <property type="entry name" value="Apaf_helical"/>
</dbReference>
<dbReference type="GO" id="GO:0043531">
    <property type="term" value="F:ADP binding"/>
    <property type="evidence" value="ECO:0007669"/>
    <property type="project" value="InterPro"/>
</dbReference>
<evidence type="ECO:0000256" key="1">
    <source>
        <dbReference type="ARBA" id="ARBA00022821"/>
    </source>
</evidence>
<protein>
    <recommendedName>
        <fullName evidence="3">NB-ARC domain-containing protein</fullName>
    </recommendedName>
</protein>
<dbReference type="Gene3D" id="1.10.8.430">
    <property type="entry name" value="Helical domain of apoptotic protease-activating factors"/>
    <property type="match status" value="1"/>
</dbReference>
<feature type="compositionally biased region" description="Basic and acidic residues" evidence="2">
    <location>
        <begin position="111"/>
        <end position="122"/>
    </location>
</feature>
<evidence type="ECO:0000256" key="2">
    <source>
        <dbReference type="SAM" id="MobiDB-lite"/>
    </source>
</evidence>
<organism evidence="4 5">
    <name type="scientific">Acer negundo</name>
    <name type="common">Box elder</name>
    <dbReference type="NCBI Taxonomy" id="4023"/>
    <lineage>
        <taxon>Eukaryota</taxon>
        <taxon>Viridiplantae</taxon>
        <taxon>Streptophyta</taxon>
        <taxon>Embryophyta</taxon>
        <taxon>Tracheophyta</taxon>
        <taxon>Spermatophyta</taxon>
        <taxon>Magnoliopsida</taxon>
        <taxon>eudicotyledons</taxon>
        <taxon>Gunneridae</taxon>
        <taxon>Pentapetalae</taxon>
        <taxon>rosids</taxon>
        <taxon>malvids</taxon>
        <taxon>Sapindales</taxon>
        <taxon>Sapindaceae</taxon>
        <taxon>Hippocastanoideae</taxon>
        <taxon>Acereae</taxon>
        <taxon>Acer</taxon>
    </lineage>
</organism>
<accession>A0AAD5NXW3</accession>
<dbReference type="PANTHER" id="PTHR36766:SF30">
    <property type="entry name" value="TIR-NBS TYPE DISEASE RESISTANCE PROTEIN-RELATED"/>
    <property type="match status" value="1"/>
</dbReference>
<proteinExistence type="predicted"/>
<dbReference type="EMBL" id="JAJSOW010000100">
    <property type="protein sequence ID" value="KAI9186708.1"/>
    <property type="molecule type" value="Genomic_DNA"/>
</dbReference>
<evidence type="ECO:0000259" key="3">
    <source>
        <dbReference type="Pfam" id="PF00931"/>
    </source>
</evidence>
<dbReference type="Gene3D" id="3.40.50.300">
    <property type="entry name" value="P-loop containing nucleotide triphosphate hydrolases"/>
    <property type="match status" value="1"/>
</dbReference>
<dbReference type="InterPro" id="IPR027417">
    <property type="entry name" value="P-loop_NTPase"/>
</dbReference>
<dbReference type="AlphaFoldDB" id="A0AAD5NXW3"/>
<evidence type="ECO:0000313" key="5">
    <source>
        <dbReference type="Proteomes" id="UP001064489"/>
    </source>
</evidence>
<comment type="caution">
    <text evidence="4">The sequence shown here is derived from an EMBL/GenBank/DDBJ whole genome shotgun (WGS) entry which is preliminary data.</text>
</comment>
<feature type="domain" description="NB-ARC" evidence="3">
    <location>
        <begin position="12"/>
        <end position="95"/>
    </location>
</feature>